<reference evidence="4" key="1">
    <citation type="submission" date="2024-06" db="EMBL/GenBank/DDBJ databases">
        <title>Draft Genome Sequences of Epichloe bromicola Strains Isolated from Elymus ciliaris.</title>
        <authorList>
            <consortium name="Epichloe bromicola genome sequencing consortium"/>
            <person name="Miura A."/>
            <person name="Imano S."/>
            <person name="Ashida A."/>
            <person name="Sato I."/>
            <person name="Chiba S."/>
            <person name="Tanaka A."/>
            <person name="Camagna M."/>
            <person name="Takemoto D."/>
        </authorList>
    </citation>
    <scope>NUCLEOTIDE SEQUENCE [LARGE SCALE GENOMIC DNA]</scope>
    <source>
        <strain evidence="4">DP</strain>
    </source>
</reference>
<accession>A0ABQ0CWT2</accession>
<evidence type="ECO:0000313" key="3">
    <source>
        <dbReference type="EMBL" id="GAB0137910.1"/>
    </source>
</evidence>
<evidence type="ECO:0000256" key="1">
    <source>
        <dbReference type="ARBA" id="ARBA00022801"/>
    </source>
</evidence>
<dbReference type="Gene3D" id="3.90.70.130">
    <property type="match status" value="1"/>
</dbReference>
<keyword evidence="4" id="KW-1185">Reference proteome</keyword>
<evidence type="ECO:0000259" key="2">
    <source>
        <dbReference type="Pfam" id="PF07910"/>
    </source>
</evidence>
<feature type="domain" description="UFSP1/2/DUB catalytic" evidence="2">
    <location>
        <begin position="110"/>
        <end position="331"/>
    </location>
</feature>
<protein>
    <recommendedName>
        <fullName evidence="2">UFSP1/2/DUB catalytic domain-containing protein</fullName>
    </recommendedName>
</protein>
<dbReference type="Pfam" id="PF07910">
    <property type="entry name" value="Peptidase_C78"/>
    <property type="match status" value="1"/>
</dbReference>
<dbReference type="EMBL" id="BAAFGZ010000332">
    <property type="protein sequence ID" value="GAB0137910.1"/>
    <property type="molecule type" value="Genomic_DNA"/>
</dbReference>
<gene>
    <name evidence="3" type="primary">g6162</name>
    <name evidence="3" type="ORF">EsDP_00006162</name>
</gene>
<organism evidence="3 4">
    <name type="scientific">Epichloe bromicola</name>
    <dbReference type="NCBI Taxonomy" id="79588"/>
    <lineage>
        <taxon>Eukaryota</taxon>
        <taxon>Fungi</taxon>
        <taxon>Dikarya</taxon>
        <taxon>Ascomycota</taxon>
        <taxon>Pezizomycotina</taxon>
        <taxon>Sordariomycetes</taxon>
        <taxon>Hypocreomycetidae</taxon>
        <taxon>Hypocreales</taxon>
        <taxon>Clavicipitaceae</taxon>
        <taxon>Epichloe</taxon>
    </lineage>
</organism>
<proteinExistence type="predicted"/>
<keyword evidence="1" id="KW-0378">Hydrolase</keyword>
<evidence type="ECO:0000313" key="4">
    <source>
        <dbReference type="Proteomes" id="UP001562357"/>
    </source>
</evidence>
<comment type="caution">
    <text evidence="3">The sequence shown here is derived from an EMBL/GenBank/DDBJ whole genome shotgun (WGS) entry which is preliminary data.</text>
</comment>
<name>A0ABQ0CWT2_9HYPO</name>
<sequence>MIDWALTFRRRERKGIKQGTRRTYRTKKSLIKAANISSCEDSGGRGSRSCDGIEHIDTVSPLGKNHLGRFAYEREMPNWLARMLIKGGQVCTDGVISDLIWLAERSTSISHAYFCNPCVQHVSKLRLEGGFCGYRNIQSLISYIISTRSSGVETFGNNLPSIFQIQDLIEKAWDMGFNSNGRLETGGIRGTRKYIGTPEAQALFNSISIPCSVKAFRRTKEGKSYQEVLKKIEAYFEQACSTDQSKIRSTELPPIYLQHQGHSLTIVGFERNWKNESFLYVFDPSSRDPQAIKKYSRSDRLKNGGSKIESVIDVYRRGKRYLSKHDNFELLL</sequence>
<dbReference type="InterPro" id="IPR012462">
    <property type="entry name" value="UFSP1/2_DUB_cat"/>
</dbReference>
<dbReference type="Proteomes" id="UP001562357">
    <property type="component" value="Unassembled WGS sequence"/>
</dbReference>